<reference evidence="2 3" key="1">
    <citation type="journal article" date="2015" name="Sci. Rep.">
        <title>Chromosome-level genome map provides insights into diverse defense mechanisms in the medicinal fungus Ganoderma sinense.</title>
        <authorList>
            <person name="Zhu Y."/>
            <person name="Xu J."/>
            <person name="Sun C."/>
            <person name="Zhou S."/>
            <person name="Xu H."/>
            <person name="Nelson D.R."/>
            <person name="Qian J."/>
            <person name="Song J."/>
            <person name="Luo H."/>
            <person name="Xiang L."/>
            <person name="Li Y."/>
            <person name="Xu Z."/>
            <person name="Ji A."/>
            <person name="Wang L."/>
            <person name="Lu S."/>
            <person name="Hayward A."/>
            <person name="Sun W."/>
            <person name="Li X."/>
            <person name="Schwartz D.C."/>
            <person name="Wang Y."/>
            <person name="Chen S."/>
        </authorList>
    </citation>
    <scope>NUCLEOTIDE SEQUENCE [LARGE SCALE GENOMIC DNA]</scope>
    <source>
        <strain evidence="2 3">ZZ0214-1</strain>
    </source>
</reference>
<dbReference type="EMBL" id="AYKW01000030">
    <property type="protein sequence ID" value="PIL28018.1"/>
    <property type="molecule type" value="Genomic_DNA"/>
</dbReference>
<evidence type="ECO:0000313" key="2">
    <source>
        <dbReference type="EMBL" id="PIL28018.1"/>
    </source>
</evidence>
<name>A0A2G8S394_9APHY</name>
<evidence type="ECO:0000313" key="3">
    <source>
        <dbReference type="Proteomes" id="UP000230002"/>
    </source>
</evidence>
<sequence>MGDFGMRAYSPMGVAIVCRLLPATAVRGMTCLMDRGVSALWGGARGAVGNGDAGVGRTKYCKGPSGSGSRASRDCFDMLDEARSSTQFHLEGNKCVGYDTPPLLGSNGRTIRWIVTARWSSSAGPFRLSPVGLARENSSTSGPRRKETA</sequence>
<protein>
    <submittedName>
        <fullName evidence="2">Uncharacterized protein</fullName>
    </submittedName>
</protein>
<dbReference type="Proteomes" id="UP000230002">
    <property type="component" value="Unassembled WGS sequence"/>
</dbReference>
<accession>A0A2G8S394</accession>
<proteinExistence type="predicted"/>
<comment type="caution">
    <text evidence="2">The sequence shown here is derived from an EMBL/GenBank/DDBJ whole genome shotgun (WGS) entry which is preliminary data.</text>
</comment>
<dbReference type="AlphaFoldDB" id="A0A2G8S394"/>
<keyword evidence="3" id="KW-1185">Reference proteome</keyword>
<gene>
    <name evidence="2" type="ORF">GSI_09869</name>
</gene>
<feature type="region of interest" description="Disordered" evidence="1">
    <location>
        <begin position="130"/>
        <end position="149"/>
    </location>
</feature>
<organism evidence="2 3">
    <name type="scientific">Ganoderma sinense ZZ0214-1</name>
    <dbReference type="NCBI Taxonomy" id="1077348"/>
    <lineage>
        <taxon>Eukaryota</taxon>
        <taxon>Fungi</taxon>
        <taxon>Dikarya</taxon>
        <taxon>Basidiomycota</taxon>
        <taxon>Agaricomycotina</taxon>
        <taxon>Agaricomycetes</taxon>
        <taxon>Polyporales</taxon>
        <taxon>Polyporaceae</taxon>
        <taxon>Ganoderma</taxon>
    </lineage>
</organism>
<evidence type="ECO:0000256" key="1">
    <source>
        <dbReference type="SAM" id="MobiDB-lite"/>
    </source>
</evidence>